<proteinExistence type="predicted"/>
<feature type="region of interest" description="Disordered" evidence="1">
    <location>
        <begin position="737"/>
        <end position="756"/>
    </location>
</feature>
<sequence length="782" mass="85231">MRVFSSPRVTGMVLTRAAAPLVTVSLRPLSLSQLAKAFAELSETDGAPKPPPPADGAAYDAAYPDVRRHEQDAAGRKHATEPDPQVRKNSTGGGGLQTNGNVVTFSTMYRHSLWELSGPQLATRMEAECKGMHHGHMVQCLVEVWRRLRDAPPSSFVISVPEARGGTGVGGHIPAPTGSLPLFRSDYLLECVLRTLAKINLDSIQHTSVVAACMDDTVGEVWVSELSHLLLQWLTVRVACFSPSSSATFLHLIVQQKLFHADAVLETLCDNIRVHLNNNAFQGPSHLSLRASAPGSNAGELFGVSSYAVLLDAISRCQIRFMRLLKAEVPLMNRYTTSPGVSSINTVTVAVENLKHPILNVSLYETVVGGLVRGIRDGSLHITRQGSPATFFFLTLALAKIKWFRDDCAEVLLPQLHEAIKAFPGQFLGVVLFLGRREVKVCAVETTELLLQTLLNAMRKRGCRYDTQSTSLKKRHHKLDSASLVASGVVTAELDCPGTDAGAMDTAESGGYDDDDDDELQLFSTRTCSSEPLGVAEGLPAAERSATSAKQVGHFTTSFIDIGTLPVFLESLNHIVSITMEYCRCQGQAARCSALDAQATALYEALLNDAHAGVKSLRFLMERPGLVEKLLSALLQIPRENEHPFVVEVAYVFTRLVGARRVKAHDTATSDGVKTVNVVPLWQRRAVALVDLLVGRELLAANTFTMPQEVIQLAPRVAAAVETERLQLEVRWNDNRHESDGAAKDTNNRSQGKRRRVVKPSMVFSRFASVVKCMKQQQAAAL</sequence>
<dbReference type="EMBL" id="CZPT02000102">
    <property type="protein sequence ID" value="SCU64607.1"/>
    <property type="molecule type" value="Genomic_DNA"/>
</dbReference>
<dbReference type="Proteomes" id="UP000195570">
    <property type="component" value="Unassembled WGS sequence"/>
</dbReference>
<dbReference type="GeneID" id="92382373"/>
<evidence type="ECO:0000313" key="2">
    <source>
        <dbReference type="EMBL" id="SCU64607.1"/>
    </source>
</evidence>
<feature type="compositionally biased region" description="Basic and acidic residues" evidence="1">
    <location>
        <begin position="737"/>
        <end position="747"/>
    </location>
</feature>
<evidence type="ECO:0000313" key="3">
    <source>
        <dbReference type="Proteomes" id="UP000195570"/>
    </source>
</evidence>
<keyword evidence="3" id="KW-1185">Reference proteome</keyword>
<dbReference type="VEuPathDB" id="TriTrypDB:TEOVI_000843900"/>
<feature type="region of interest" description="Disordered" evidence="1">
    <location>
        <begin position="68"/>
        <end position="99"/>
    </location>
</feature>
<dbReference type="RefSeq" id="XP_067076342.1">
    <property type="nucleotide sequence ID" value="XM_067220241.1"/>
</dbReference>
<gene>
    <name evidence="2" type="ORF">TEOVI_000843900</name>
</gene>
<accession>A0A1G4HZ55</accession>
<dbReference type="AlphaFoldDB" id="A0A1G4HZ55"/>
<name>A0A1G4HZ55_TRYEQ</name>
<reference evidence="2" key="1">
    <citation type="submission" date="2016-09" db="EMBL/GenBank/DDBJ databases">
        <authorList>
            <person name="Hebert L."/>
            <person name="Moumen B."/>
        </authorList>
    </citation>
    <scope>NUCLEOTIDE SEQUENCE [LARGE SCALE GENOMIC DNA]</scope>
    <source>
        <strain evidence="2">OVI</strain>
    </source>
</reference>
<protein>
    <submittedName>
        <fullName evidence="2">Uncharacterized protein</fullName>
    </submittedName>
</protein>
<comment type="caution">
    <text evidence="2">The sequence shown here is derived from an EMBL/GenBank/DDBJ whole genome shotgun (WGS) entry which is preliminary data.</text>
</comment>
<evidence type="ECO:0000256" key="1">
    <source>
        <dbReference type="SAM" id="MobiDB-lite"/>
    </source>
</evidence>
<feature type="compositionally biased region" description="Basic and acidic residues" evidence="1">
    <location>
        <begin position="68"/>
        <end position="86"/>
    </location>
</feature>
<organism evidence="2 3">
    <name type="scientific">Trypanosoma equiperdum</name>
    <dbReference type="NCBI Taxonomy" id="5694"/>
    <lineage>
        <taxon>Eukaryota</taxon>
        <taxon>Discoba</taxon>
        <taxon>Euglenozoa</taxon>
        <taxon>Kinetoplastea</taxon>
        <taxon>Metakinetoplastina</taxon>
        <taxon>Trypanosomatida</taxon>
        <taxon>Trypanosomatidae</taxon>
        <taxon>Trypanosoma</taxon>
    </lineage>
</organism>